<dbReference type="InterPro" id="IPR018958">
    <property type="entry name" value="Knr4/Smi1-like_dom"/>
</dbReference>
<dbReference type="Proteomes" id="UP001330827">
    <property type="component" value="Chromosome"/>
</dbReference>
<reference evidence="2 4" key="1">
    <citation type="submission" date="2019-06" db="EMBL/GenBank/DDBJ databases">
        <title>Sequencing the genomes of 1000 actinobacteria strains.</title>
        <authorList>
            <person name="Klenk H.-P."/>
        </authorList>
    </citation>
    <scope>NUCLEOTIDE SEQUENCE [LARGE SCALE GENOMIC DNA]</scope>
    <source>
        <strain evidence="2 4">DSM 42059</strain>
    </source>
</reference>
<evidence type="ECO:0000259" key="1">
    <source>
        <dbReference type="Pfam" id="PF09346"/>
    </source>
</evidence>
<protein>
    <submittedName>
        <fullName evidence="3">SMI1/KNR4 family protein</fullName>
    </submittedName>
</protein>
<accession>A0A561UXX2</accession>
<gene>
    <name evidence="2" type="ORF">FHX80_112631</name>
    <name evidence="3" type="ORF">OIE64_19200</name>
</gene>
<evidence type="ECO:0000313" key="2">
    <source>
        <dbReference type="EMBL" id="TWG04187.1"/>
    </source>
</evidence>
<proteinExistence type="predicted"/>
<sequence>MTDDELIAAARTHARDEELPRPAVPEDVAAVERTVGHPMPRLLKRVYLEASNGGFGPWGAVSLTDTGDWFSDCEDLAMAYRDFTDPERGLPPGLVPLMDRGCAMWALIDFKTADGQMWDWDPHLCCTEHALAPLGQSLPEWLAGWLNGTMPDGSYPHRERASRDCPAG</sequence>
<dbReference type="Pfam" id="PF09346">
    <property type="entry name" value="SMI1_KNR4"/>
    <property type="match status" value="1"/>
</dbReference>
<keyword evidence="5" id="KW-1185">Reference proteome</keyword>
<dbReference type="Proteomes" id="UP000318186">
    <property type="component" value="Unassembled WGS sequence"/>
</dbReference>
<dbReference type="SUPFAM" id="SSF160631">
    <property type="entry name" value="SMI1/KNR4-like"/>
    <property type="match status" value="1"/>
</dbReference>
<name>A0A561UXX2_9ACTN</name>
<dbReference type="EMBL" id="VIWW01000001">
    <property type="protein sequence ID" value="TWG04187.1"/>
    <property type="molecule type" value="Genomic_DNA"/>
</dbReference>
<dbReference type="Gene3D" id="3.40.1580.10">
    <property type="entry name" value="SMI1/KNR4-like"/>
    <property type="match status" value="1"/>
</dbReference>
<organism evidence="2 4">
    <name type="scientific">Streptomyces brevispora</name>
    <dbReference type="NCBI Taxonomy" id="887462"/>
    <lineage>
        <taxon>Bacteria</taxon>
        <taxon>Bacillati</taxon>
        <taxon>Actinomycetota</taxon>
        <taxon>Actinomycetes</taxon>
        <taxon>Kitasatosporales</taxon>
        <taxon>Streptomycetaceae</taxon>
        <taxon>Streptomyces</taxon>
    </lineage>
</organism>
<dbReference type="RefSeq" id="WP_145764370.1">
    <property type="nucleotide sequence ID" value="NZ_CP109114.1"/>
</dbReference>
<dbReference type="InterPro" id="IPR037883">
    <property type="entry name" value="Knr4/Smi1-like_sf"/>
</dbReference>
<evidence type="ECO:0000313" key="4">
    <source>
        <dbReference type="Proteomes" id="UP000318186"/>
    </source>
</evidence>
<evidence type="ECO:0000313" key="5">
    <source>
        <dbReference type="Proteomes" id="UP001330827"/>
    </source>
</evidence>
<feature type="domain" description="Knr4/Smi1-like" evidence="1">
    <location>
        <begin position="22"/>
        <end position="143"/>
    </location>
</feature>
<evidence type="ECO:0000313" key="3">
    <source>
        <dbReference type="EMBL" id="WSC14752.1"/>
    </source>
</evidence>
<dbReference type="AlphaFoldDB" id="A0A561UXX2"/>
<dbReference type="OrthoDB" id="159453at2"/>
<dbReference type="EMBL" id="CP109114">
    <property type="protein sequence ID" value="WSC14752.1"/>
    <property type="molecule type" value="Genomic_DNA"/>
</dbReference>
<reference evidence="3 5" key="2">
    <citation type="submission" date="2022-10" db="EMBL/GenBank/DDBJ databases">
        <title>The complete genomes of actinobacterial strains from the NBC collection.</title>
        <authorList>
            <person name="Joergensen T.S."/>
            <person name="Alvarez Arevalo M."/>
            <person name="Sterndorff E.B."/>
            <person name="Faurdal D."/>
            <person name="Vuksanovic O."/>
            <person name="Mourched A.-S."/>
            <person name="Charusanti P."/>
            <person name="Shaw S."/>
            <person name="Blin K."/>
            <person name="Weber T."/>
        </authorList>
    </citation>
    <scope>NUCLEOTIDE SEQUENCE [LARGE SCALE GENOMIC DNA]</scope>
    <source>
        <strain evidence="3 5">NBC 01769</strain>
    </source>
</reference>